<dbReference type="AlphaFoldDB" id="A0A7S4VKZ2"/>
<evidence type="ECO:0000313" key="2">
    <source>
        <dbReference type="EMBL" id="CAE4635933.1"/>
    </source>
</evidence>
<feature type="region of interest" description="Disordered" evidence="1">
    <location>
        <begin position="1"/>
        <end position="22"/>
    </location>
</feature>
<proteinExistence type="predicted"/>
<gene>
    <name evidence="2" type="ORF">AMON00008_LOCUS45674</name>
</gene>
<dbReference type="EMBL" id="HBNR01064684">
    <property type="protein sequence ID" value="CAE4635933.1"/>
    <property type="molecule type" value="Transcribed_RNA"/>
</dbReference>
<feature type="region of interest" description="Disordered" evidence="1">
    <location>
        <begin position="250"/>
        <end position="279"/>
    </location>
</feature>
<organism evidence="2">
    <name type="scientific">Alexandrium monilatum</name>
    <dbReference type="NCBI Taxonomy" id="311494"/>
    <lineage>
        <taxon>Eukaryota</taxon>
        <taxon>Sar</taxon>
        <taxon>Alveolata</taxon>
        <taxon>Dinophyceae</taxon>
        <taxon>Gonyaulacales</taxon>
        <taxon>Pyrocystaceae</taxon>
        <taxon>Alexandrium</taxon>
    </lineage>
</organism>
<sequence>MPGPQRTWLPASPAFSGSPPTPIAYGQQVSSSGAYPAVGAQVYAAGYRLGSQSSPRTLLTQRSMLTQPPVQPPAQLQAQFALNAHPGAPVALMKGMWPSGDAGYGAASPAQPLGAAPQHVQEPPPSRQVVYTPQVITQQPAPFAPTASSGSSAASLSVPISQSGAPQRASSVPAGTSQQRTSSVSASPKRRMISFGHRESIEFTGTVKRRPVRSSIEEEAIQNSSMPSARKLAGPKHVMYIEALKQQSAARRQSITLEESARSLGRPPSQAMPAKLGRR</sequence>
<feature type="compositionally biased region" description="Low complexity" evidence="1">
    <location>
        <begin position="141"/>
        <end position="163"/>
    </location>
</feature>
<feature type="region of interest" description="Disordered" evidence="1">
    <location>
        <begin position="103"/>
        <end position="127"/>
    </location>
</feature>
<name>A0A7S4VKZ2_9DINO</name>
<accession>A0A7S4VKZ2</accession>
<protein>
    <submittedName>
        <fullName evidence="2">Uncharacterized protein</fullName>
    </submittedName>
</protein>
<feature type="compositionally biased region" description="Polar residues" evidence="1">
    <location>
        <begin position="164"/>
        <end position="186"/>
    </location>
</feature>
<feature type="region of interest" description="Disordered" evidence="1">
    <location>
        <begin position="141"/>
        <end position="190"/>
    </location>
</feature>
<evidence type="ECO:0000256" key="1">
    <source>
        <dbReference type="SAM" id="MobiDB-lite"/>
    </source>
</evidence>
<reference evidence="2" key="1">
    <citation type="submission" date="2021-01" db="EMBL/GenBank/DDBJ databases">
        <authorList>
            <person name="Corre E."/>
            <person name="Pelletier E."/>
            <person name="Niang G."/>
            <person name="Scheremetjew M."/>
            <person name="Finn R."/>
            <person name="Kale V."/>
            <person name="Holt S."/>
            <person name="Cochrane G."/>
            <person name="Meng A."/>
            <person name="Brown T."/>
            <person name="Cohen L."/>
        </authorList>
    </citation>
    <scope>NUCLEOTIDE SEQUENCE</scope>
    <source>
        <strain evidence="2">CCMP3105</strain>
    </source>
</reference>